<dbReference type="STRING" id="1121881.SAMN02745225_02100"/>
<dbReference type="Pfam" id="PF09383">
    <property type="entry name" value="NIL"/>
    <property type="match status" value="1"/>
</dbReference>
<dbReference type="Gene3D" id="3.30.70.260">
    <property type="match status" value="1"/>
</dbReference>
<feature type="domain" description="NIL" evidence="1">
    <location>
        <begin position="3"/>
        <end position="74"/>
    </location>
</feature>
<dbReference type="EMBL" id="FQUL01000043">
    <property type="protein sequence ID" value="SHE95697.1"/>
    <property type="molecule type" value="Genomic_DNA"/>
</dbReference>
<dbReference type="InterPro" id="IPR018449">
    <property type="entry name" value="NIL_domain"/>
</dbReference>
<evidence type="ECO:0000313" key="3">
    <source>
        <dbReference type="Proteomes" id="UP000184295"/>
    </source>
</evidence>
<organism evidence="2 3">
    <name type="scientific">Ferrithrix thermotolerans DSM 19514</name>
    <dbReference type="NCBI Taxonomy" id="1121881"/>
    <lineage>
        <taxon>Bacteria</taxon>
        <taxon>Bacillati</taxon>
        <taxon>Actinomycetota</taxon>
        <taxon>Acidimicrobiia</taxon>
        <taxon>Acidimicrobiales</taxon>
        <taxon>Acidimicrobiaceae</taxon>
        <taxon>Ferrithrix</taxon>
    </lineage>
</organism>
<dbReference type="OrthoDB" id="9799261at2"/>
<evidence type="ECO:0000259" key="1">
    <source>
        <dbReference type="SMART" id="SM00930"/>
    </source>
</evidence>
<protein>
    <submittedName>
        <fullName evidence="2">NIL domain-containing protein</fullName>
    </submittedName>
</protein>
<dbReference type="RefSeq" id="WP_072792240.1">
    <property type="nucleotide sequence ID" value="NZ_FQUL01000043.1"/>
</dbReference>
<proteinExistence type="predicted"/>
<reference evidence="3" key="1">
    <citation type="submission" date="2016-11" db="EMBL/GenBank/DDBJ databases">
        <authorList>
            <person name="Varghese N."/>
            <person name="Submissions S."/>
        </authorList>
    </citation>
    <scope>NUCLEOTIDE SEQUENCE [LARGE SCALE GENOMIC DNA]</scope>
    <source>
        <strain evidence="3">DSM 19514</strain>
    </source>
</reference>
<dbReference type="InterPro" id="IPR045865">
    <property type="entry name" value="ACT-like_dom_sf"/>
</dbReference>
<name>A0A1M4XQ33_9ACTN</name>
<accession>A0A1M4XQ33</accession>
<dbReference type="SUPFAM" id="SSF55021">
    <property type="entry name" value="ACT-like"/>
    <property type="match status" value="1"/>
</dbReference>
<evidence type="ECO:0000313" key="2">
    <source>
        <dbReference type="EMBL" id="SHE95697.1"/>
    </source>
</evidence>
<gene>
    <name evidence="2" type="ORF">SAMN02745225_02100</name>
</gene>
<dbReference type="Proteomes" id="UP000184295">
    <property type="component" value="Unassembled WGS sequence"/>
</dbReference>
<dbReference type="SMART" id="SM00930">
    <property type="entry name" value="NIL"/>
    <property type="match status" value="1"/>
</dbReference>
<keyword evidence="3" id="KW-1185">Reference proteome</keyword>
<dbReference type="AlphaFoldDB" id="A0A1M4XQ33"/>
<sequence>MSQGVRVKLIYPDNLVTVPVIARLARDFDVLANIRRAAVESSMGWIVCELEGDPDNVSRALDWLREIGVEVDGLGDVVES</sequence>